<proteinExistence type="predicted"/>
<evidence type="ECO:0000313" key="2">
    <source>
        <dbReference type="EMBL" id="CNL19112.1"/>
    </source>
</evidence>
<accession>A0A0T9U4C1</accession>
<name>A0A0T9U4C1_YERAE</name>
<dbReference type="EMBL" id="CQEM01000009">
    <property type="protein sequence ID" value="CNL19112.1"/>
    <property type="molecule type" value="Genomic_DNA"/>
</dbReference>
<organism evidence="2 3">
    <name type="scientific">Yersinia aleksiciae</name>
    <dbReference type="NCBI Taxonomy" id="263819"/>
    <lineage>
        <taxon>Bacteria</taxon>
        <taxon>Pseudomonadati</taxon>
        <taxon>Pseudomonadota</taxon>
        <taxon>Gammaproteobacteria</taxon>
        <taxon>Enterobacterales</taxon>
        <taxon>Yersiniaceae</taxon>
        <taxon>Yersinia</taxon>
    </lineage>
</organism>
<keyword evidence="1" id="KW-0812">Transmembrane</keyword>
<keyword evidence="1" id="KW-1133">Transmembrane helix</keyword>
<dbReference type="AlphaFoldDB" id="A0A0T9U4C1"/>
<feature type="transmembrane region" description="Helical" evidence="1">
    <location>
        <begin position="20"/>
        <end position="41"/>
    </location>
</feature>
<protein>
    <submittedName>
        <fullName evidence="2">Uncharacterized protein</fullName>
    </submittedName>
</protein>
<evidence type="ECO:0000313" key="3">
    <source>
        <dbReference type="Proteomes" id="UP000040088"/>
    </source>
</evidence>
<evidence type="ECO:0000256" key="1">
    <source>
        <dbReference type="SAM" id="Phobius"/>
    </source>
</evidence>
<gene>
    <name evidence="2" type="ORF">ERS008460_02136</name>
</gene>
<keyword evidence="1" id="KW-0472">Membrane</keyword>
<sequence length="56" mass="6980">MIVGYKYVDFEVRVVKGINLFYFVWMVQLFYLINIYFAYFLDDVLLFSYLFNYSYI</sequence>
<reference evidence="3" key="1">
    <citation type="submission" date="2015-03" db="EMBL/GenBank/DDBJ databases">
        <authorList>
            <consortium name="Pathogen Informatics"/>
        </authorList>
    </citation>
    <scope>NUCLEOTIDE SEQUENCE [LARGE SCALE GENOMIC DNA]</scope>
    <source>
        <strain evidence="3">IP27925</strain>
    </source>
</reference>
<dbReference type="Proteomes" id="UP000040088">
    <property type="component" value="Unassembled WGS sequence"/>
</dbReference>